<evidence type="ECO:0000256" key="1">
    <source>
        <dbReference type="SAM" id="SignalP"/>
    </source>
</evidence>
<evidence type="ECO:0000313" key="3">
    <source>
        <dbReference type="Proteomes" id="UP000547058"/>
    </source>
</evidence>
<reference evidence="2 3" key="1">
    <citation type="submission" date="2020-08" db="EMBL/GenBank/DDBJ databases">
        <title>Stenotrophomonas tumulicola JCM 30961.</title>
        <authorList>
            <person name="Deng Y."/>
        </authorList>
    </citation>
    <scope>NUCLEOTIDE SEQUENCE [LARGE SCALE GENOMIC DNA]</scope>
    <source>
        <strain evidence="2 3">JCM 30961</strain>
    </source>
</reference>
<dbReference type="Proteomes" id="UP000547058">
    <property type="component" value="Unassembled WGS sequence"/>
</dbReference>
<keyword evidence="1" id="KW-0732">Signal</keyword>
<dbReference type="SUPFAM" id="SSF81901">
    <property type="entry name" value="HCP-like"/>
    <property type="match status" value="1"/>
</dbReference>
<dbReference type="EMBL" id="JACGXS010000008">
    <property type="protein sequence ID" value="MBA8682979.1"/>
    <property type="molecule type" value="Genomic_DNA"/>
</dbReference>
<name>A0A7W3FNX2_9GAMM</name>
<dbReference type="AlphaFoldDB" id="A0A7W3FNX2"/>
<dbReference type="InterPro" id="IPR011990">
    <property type="entry name" value="TPR-like_helical_dom_sf"/>
</dbReference>
<evidence type="ECO:0000313" key="2">
    <source>
        <dbReference type="EMBL" id="MBA8682979.1"/>
    </source>
</evidence>
<sequence>MNLNTKAARAALLTVLLATAGVPQAWAGDVTPMSLQEHAVVSSPAFLKAHPDLRFRQLGLEAVERRQLEDARRYFRLGAQHADKLSQALMAELLWNGKGGPADRALGYAWMDLAAERGTQWLVVRREQYWAGLDESERKRAVSEGRALYEQYGDPVAKLRQERTMRRNMGEMTGSRTGALGSTVMQVRYNGQMVKVLPEAYYAPHLWEPEAYWKWQGQQLEAGNRAMVDVGVPKAAPGD</sequence>
<proteinExistence type="predicted"/>
<comment type="caution">
    <text evidence="2">The sequence shown here is derived from an EMBL/GenBank/DDBJ whole genome shotgun (WGS) entry which is preliminary data.</text>
</comment>
<organism evidence="2 3">
    <name type="scientific">Stenotrophomonas tumulicola</name>
    <dbReference type="NCBI Taxonomy" id="1685415"/>
    <lineage>
        <taxon>Bacteria</taxon>
        <taxon>Pseudomonadati</taxon>
        <taxon>Pseudomonadota</taxon>
        <taxon>Gammaproteobacteria</taxon>
        <taxon>Lysobacterales</taxon>
        <taxon>Lysobacteraceae</taxon>
        <taxon>Stenotrophomonas</taxon>
    </lineage>
</organism>
<gene>
    <name evidence="2" type="ORF">H4O11_14355</name>
</gene>
<evidence type="ECO:0008006" key="4">
    <source>
        <dbReference type="Google" id="ProtNLM"/>
    </source>
</evidence>
<dbReference type="RefSeq" id="WP_182340114.1">
    <property type="nucleotide sequence ID" value="NZ_JACGXS010000008.1"/>
</dbReference>
<protein>
    <recommendedName>
        <fullName evidence="4">Sel1 repeat family protein</fullName>
    </recommendedName>
</protein>
<dbReference type="Gene3D" id="1.25.40.10">
    <property type="entry name" value="Tetratricopeptide repeat domain"/>
    <property type="match status" value="1"/>
</dbReference>
<feature type="signal peptide" evidence="1">
    <location>
        <begin position="1"/>
        <end position="27"/>
    </location>
</feature>
<accession>A0A7W3FNX2</accession>
<keyword evidence="3" id="KW-1185">Reference proteome</keyword>
<feature type="chain" id="PRO_5031080922" description="Sel1 repeat family protein" evidence="1">
    <location>
        <begin position="28"/>
        <end position="239"/>
    </location>
</feature>